<dbReference type="Gene3D" id="3.40.50.300">
    <property type="entry name" value="P-loop containing nucleotide triphosphate hydrolases"/>
    <property type="match status" value="1"/>
</dbReference>
<evidence type="ECO:0000256" key="1">
    <source>
        <dbReference type="ARBA" id="ARBA00022448"/>
    </source>
</evidence>
<dbReference type="AlphaFoldDB" id="A0A9D1ZAG0"/>
<proteinExistence type="predicted"/>
<keyword evidence="1" id="KW-0813">Transport</keyword>
<dbReference type="EMBL" id="DXCP01000015">
    <property type="protein sequence ID" value="HIY79224.1"/>
    <property type="molecule type" value="Genomic_DNA"/>
</dbReference>
<accession>A0A9D1ZAG0</accession>
<feature type="domain" description="ABC transporter" evidence="4">
    <location>
        <begin position="6"/>
        <end position="216"/>
    </location>
</feature>
<reference evidence="5" key="1">
    <citation type="journal article" date="2021" name="PeerJ">
        <title>Extensive microbial diversity within the chicken gut microbiome revealed by metagenomics and culture.</title>
        <authorList>
            <person name="Gilroy R."/>
            <person name="Ravi A."/>
            <person name="Getino M."/>
            <person name="Pursley I."/>
            <person name="Horton D.L."/>
            <person name="Alikhan N.F."/>
            <person name="Baker D."/>
            <person name="Gharbi K."/>
            <person name="Hall N."/>
            <person name="Watson M."/>
            <person name="Adriaenssens E.M."/>
            <person name="Foster-Nyarko E."/>
            <person name="Jarju S."/>
            <person name="Secka A."/>
            <person name="Antonio M."/>
            <person name="Oren A."/>
            <person name="Chaudhuri R.R."/>
            <person name="La Ragione R."/>
            <person name="Hildebrand F."/>
            <person name="Pallen M.J."/>
        </authorList>
    </citation>
    <scope>NUCLEOTIDE SEQUENCE</scope>
    <source>
        <strain evidence="5">ChiHjej10B9-743</strain>
    </source>
</reference>
<dbReference type="GO" id="GO:0005524">
    <property type="term" value="F:ATP binding"/>
    <property type="evidence" value="ECO:0007669"/>
    <property type="project" value="UniProtKB-KW"/>
</dbReference>
<evidence type="ECO:0000313" key="6">
    <source>
        <dbReference type="Proteomes" id="UP000824133"/>
    </source>
</evidence>
<dbReference type="SMART" id="SM00382">
    <property type="entry name" value="AAA"/>
    <property type="match status" value="1"/>
</dbReference>
<protein>
    <submittedName>
        <fullName evidence="5">ABC transporter ATP-binding protein</fullName>
    </submittedName>
</protein>
<evidence type="ECO:0000256" key="3">
    <source>
        <dbReference type="ARBA" id="ARBA00022840"/>
    </source>
</evidence>
<dbReference type="InterPro" id="IPR051782">
    <property type="entry name" value="ABC_Transporter_VariousFunc"/>
</dbReference>
<dbReference type="InterPro" id="IPR027417">
    <property type="entry name" value="P-loop_NTPase"/>
</dbReference>
<dbReference type="InterPro" id="IPR003593">
    <property type="entry name" value="AAA+_ATPase"/>
</dbReference>
<organism evidence="5 6">
    <name type="scientific">Candidatus Olsenella excrementavium</name>
    <dbReference type="NCBI Taxonomy" id="2838709"/>
    <lineage>
        <taxon>Bacteria</taxon>
        <taxon>Bacillati</taxon>
        <taxon>Actinomycetota</taxon>
        <taxon>Coriobacteriia</taxon>
        <taxon>Coriobacteriales</taxon>
        <taxon>Atopobiaceae</taxon>
        <taxon>Olsenella</taxon>
    </lineage>
</organism>
<gene>
    <name evidence="5" type="ORF">IAA42_02150</name>
</gene>
<keyword evidence="3 5" id="KW-0067">ATP-binding</keyword>
<name>A0A9D1ZAG0_9ACTN</name>
<dbReference type="GO" id="GO:0016887">
    <property type="term" value="F:ATP hydrolysis activity"/>
    <property type="evidence" value="ECO:0007669"/>
    <property type="project" value="InterPro"/>
</dbReference>
<dbReference type="PROSITE" id="PS50893">
    <property type="entry name" value="ABC_TRANSPORTER_2"/>
    <property type="match status" value="1"/>
</dbReference>
<comment type="caution">
    <text evidence="5">The sequence shown here is derived from an EMBL/GenBank/DDBJ whole genome shotgun (WGS) entry which is preliminary data.</text>
</comment>
<dbReference type="SUPFAM" id="SSF52540">
    <property type="entry name" value="P-loop containing nucleoside triphosphate hydrolases"/>
    <property type="match status" value="1"/>
</dbReference>
<evidence type="ECO:0000313" key="5">
    <source>
        <dbReference type="EMBL" id="HIY79224.1"/>
    </source>
</evidence>
<evidence type="ECO:0000256" key="2">
    <source>
        <dbReference type="ARBA" id="ARBA00022741"/>
    </source>
</evidence>
<dbReference type="PANTHER" id="PTHR42939">
    <property type="entry name" value="ABC TRANSPORTER ATP-BINDING PROTEIN ALBC-RELATED"/>
    <property type="match status" value="1"/>
</dbReference>
<evidence type="ECO:0000259" key="4">
    <source>
        <dbReference type="PROSITE" id="PS50893"/>
    </source>
</evidence>
<keyword evidence="2" id="KW-0547">Nucleotide-binding</keyword>
<dbReference type="Pfam" id="PF00005">
    <property type="entry name" value="ABC_tran"/>
    <property type="match status" value="1"/>
</dbReference>
<reference evidence="5" key="2">
    <citation type="submission" date="2021-04" db="EMBL/GenBank/DDBJ databases">
        <authorList>
            <person name="Gilroy R."/>
        </authorList>
    </citation>
    <scope>NUCLEOTIDE SEQUENCE</scope>
    <source>
        <strain evidence="5">ChiHjej10B9-743</strain>
    </source>
</reference>
<dbReference type="PANTHER" id="PTHR42939:SF1">
    <property type="entry name" value="ABC TRANSPORTER ATP-BINDING PROTEIN ALBC-RELATED"/>
    <property type="match status" value="1"/>
</dbReference>
<dbReference type="Proteomes" id="UP000824133">
    <property type="component" value="Unassembled WGS sequence"/>
</dbReference>
<sequence>MSDTALEVRDLCFGYGDVPVWEGVSFSLAPGQVSFLTGPNGAGKSTLFRCLAGWLEPDEGEVLLGGAPFTGRTRLAPGTLTFVPDVPSFYDDLTAMEHVEFVLAANRADSARPRAERLLERFGLIGYERLLPSAYSRGMREKLALVLALALRPRVLLLDEPHGPLDRVASLALSEELAAAAREGTAVLLSCHHDVPGLTPGLSLELADGALHIVED</sequence>
<dbReference type="InterPro" id="IPR003439">
    <property type="entry name" value="ABC_transporter-like_ATP-bd"/>
</dbReference>